<feature type="region of interest" description="Disordered" evidence="1">
    <location>
        <begin position="259"/>
        <end position="291"/>
    </location>
</feature>
<reference evidence="2" key="1">
    <citation type="journal article" date="2010" name="Science">
        <title>Plasticity of animal genome architecture unmasked by rapid evolution of a pelagic tunicate.</title>
        <authorList>
            <person name="Denoeud F."/>
            <person name="Henriet S."/>
            <person name="Mungpakdee S."/>
            <person name="Aury J.M."/>
            <person name="Da Silva C."/>
            <person name="Brinkmann H."/>
            <person name="Mikhaleva J."/>
            <person name="Olsen L.C."/>
            <person name="Jubin C."/>
            <person name="Canestro C."/>
            <person name="Bouquet J.M."/>
            <person name="Danks G."/>
            <person name="Poulain J."/>
            <person name="Campsteijn C."/>
            <person name="Adamski M."/>
            <person name="Cross I."/>
            <person name="Yadetie F."/>
            <person name="Muffato M."/>
            <person name="Louis A."/>
            <person name="Butcher S."/>
            <person name="Tsagkogeorga G."/>
            <person name="Konrad A."/>
            <person name="Singh S."/>
            <person name="Jensen M.F."/>
            <person name="Cong E.H."/>
            <person name="Eikeseth-Otteraa H."/>
            <person name="Noel B."/>
            <person name="Anthouard V."/>
            <person name="Porcel B.M."/>
            <person name="Kachouri-Lafond R."/>
            <person name="Nishino A."/>
            <person name="Ugolini M."/>
            <person name="Chourrout P."/>
            <person name="Nishida H."/>
            <person name="Aasland R."/>
            <person name="Huzurbazar S."/>
            <person name="Westhof E."/>
            <person name="Delsuc F."/>
            <person name="Lehrach H."/>
            <person name="Reinhardt R."/>
            <person name="Weissenbach J."/>
            <person name="Roy S.W."/>
            <person name="Artiguenave F."/>
            <person name="Postlethwait J.H."/>
            <person name="Manak J.R."/>
            <person name="Thompson E.M."/>
            <person name="Jaillon O."/>
            <person name="Du Pasquier L."/>
            <person name="Boudinot P."/>
            <person name="Liberles D.A."/>
            <person name="Volff J.N."/>
            <person name="Philippe H."/>
            <person name="Lenhard B."/>
            <person name="Roest Crollius H."/>
            <person name="Wincker P."/>
            <person name="Chourrout D."/>
        </authorList>
    </citation>
    <scope>NUCLEOTIDE SEQUENCE [LARGE SCALE GENOMIC DNA]</scope>
</reference>
<organism evidence="2">
    <name type="scientific">Oikopleura dioica</name>
    <name type="common">Tunicate</name>
    <dbReference type="NCBI Taxonomy" id="34765"/>
    <lineage>
        <taxon>Eukaryota</taxon>
        <taxon>Metazoa</taxon>
        <taxon>Chordata</taxon>
        <taxon>Tunicata</taxon>
        <taxon>Appendicularia</taxon>
        <taxon>Copelata</taxon>
        <taxon>Oikopleuridae</taxon>
        <taxon>Oikopleura</taxon>
    </lineage>
</organism>
<accession>E4XUW6</accession>
<name>E4XUW6_OIKDI</name>
<evidence type="ECO:0000313" key="2">
    <source>
        <dbReference type="EMBL" id="CBY13513.1"/>
    </source>
</evidence>
<gene>
    <name evidence="2" type="ORF">GSOID_T00004831001</name>
</gene>
<sequence length="346" mass="39166">MMLARVIAIQLSNCLLELKGTGSKTDKEKSQKEDEAKKNAQNILNTLRKKQVADEVAEQRRRDREIRKKKAERYKREKDLQRKLEKAKKQKEREARKRERERRSSTYSDRSQRSHNGFDDAQAEEARRLLREVKRLSEEKAILTLQRNSSGSSTRLEVVLTEDSTPEIAINPPIPPQRNLSTQNHEVTPPPPEYENAKPRPSVDSMGSSQSKKNKMVIPNHNGDDSVKVLSYTRTDKTQAQAPANEMQAVPVRNQLYSSSEDERFTSEDESTIVDEPPTKQAGVTAGVQTGRDSIITKAKISPPRESLNLSDLSDEEVDRLTQLGLSFGPSKVDGSETHPRVTRIS</sequence>
<dbReference type="AlphaFoldDB" id="E4XUW6"/>
<feature type="compositionally biased region" description="Basic and acidic residues" evidence="1">
    <location>
        <begin position="91"/>
        <end position="123"/>
    </location>
</feature>
<dbReference type="Proteomes" id="UP000001307">
    <property type="component" value="Unassembled WGS sequence"/>
</dbReference>
<dbReference type="EMBL" id="FN653192">
    <property type="protein sequence ID" value="CBY13513.1"/>
    <property type="molecule type" value="Genomic_DNA"/>
</dbReference>
<feature type="compositionally biased region" description="Basic and acidic residues" evidence="1">
    <location>
        <begin position="74"/>
        <end position="84"/>
    </location>
</feature>
<protein>
    <submittedName>
        <fullName evidence="2">Uncharacterized protein</fullName>
    </submittedName>
</protein>
<evidence type="ECO:0000256" key="1">
    <source>
        <dbReference type="SAM" id="MobiDB-lite"/>
    </source>
</evidence>
<feature type="region of interest" description="Disordered" evidence="1">
    <location>
        <begin position="326"/>
        <end position="346"/>
    </location>
</feature>
<feature type="region of interest" description="Disordered" evidence="1">
    <location>
        <begin position="19"/>
        <end position="123"/>
    </location>
</feature>
<feature type="compositionally biased region" description="Basic and acidic residues" evidence="1">
    <location>
        <begin position="51"/>
        <end position="66"/>
    </location>
</feature>
<proteinExistence type="predicted"/>
<dbReference type="InParanoid" id="E4XUW6"/>
<evidence type="ECO:0000313" key="3">
    <source>
        <dbReference type="Proteomes" id="UP000001307"/>
    </source>
</evidence>
<keyword evidence="3" id="KW-1185">Reference proteome</keyword>
<feature type="region of interest" description="Disordered" evidence="1">
    <location>
        <begin position="167"/>
        <end position="226"/>
    </location>
</feature>
<feature type="compositionally biased region" description="Basic and acidic residues" evidence="1">
    <location>
        <begin position="24"/>
        <end position="38"/>
    </location>
</feature>